<dbReference type="Gene3D" id="3.40.50.300">
    <property type="entry name" value="P-loop containing nucleotide triphosphate hydrolases"/>
    <property type="match status" value="2"/>
</dbReference>
<dbReference type="Proteomes" id="UP000255234">
    <property type="component" value="Unassembled WGS sequence"/>
</dbReference>
<evidence type="ECO:0000313" key="7">
    <source>
        <dbReference type="Proteomes" id="UP000255234"/>
    </source>
</evidence>
<feature type="coiled-coil region" evidence="4">
    <location>
        <begin position="625"/>
        <end position="673"/>
    </location>
</feature>
<sequence length="914" mass="104526">MRPLKLTISAFGAYADKCELDMSLLGNKGIYLISGNTGAGKTTIFDAITFALYGHTSGGIRENEMLRSKYADKNTPTFVEMTFLYNNESYTIRRNPEYLRPAKKGNGFVKEKAQAEFYPPNQQPITGIKEVNSAINELIGLDVNQFTQIAMIAQGEFLKLIHASTKERSDIFRKIFNTKPYQQLQEKLKERFNALKKDFLLIDNSIKQYIETIILPENINYDFNPLMSKDCLVNLEQIINQDKNDLKQLEKDFTVLEQNIKENEKIINTAINQQQIQQKINEYQSELTAKAKTLPNIQEKLSLVQKDFEIKSTSLNVNIAKLTEELPKYQYISKQQNLLQTAKKALQSKQQQMANDETTLAKLTQTINDIQTDLKTLTDVNVQIEQTNSAQKENNQRLQNLTKLSTLLEEYKQTSLKHREYKTKWQQQQAKLAELEQIYTQQNHLFLAEQAGILAKDLKPYTPCPVCGSTNHPQLAKISTLAPTQAELEQLKNKCDIFSQKLNEITQLASELNGKLHNLFTEIKAQAENILGNFTQKTIFHDVEIKKCELLNEKNQLNKQLIQLNKLSQKQINLNAQLEKNLLLQKNLEQKLLTLNTSIVKENTDIEILTTEINTLTKALLFTDENEARKQLQKYKQTQNYLQQNLATTQTEFDRLNQSLVEIKAKIASLQTQLTPQNYDLNELEKIQQEYLATKENLMPQIQKLHTRITTNHQIQQKLMKKIELLDTKQSLYSNIQALYTTATGSVAGKERIMLETYVQMHYFDRILIRANTRLMMMTQGQYELVRCKSSEQLRSQTGLELDVIDHYNGTTRSVKTLSGGESFKASLSLALGLSDEIQSFAGGIHLDTMFIDEGFGSLDSESLAQAIKVLSQLSQGNKLIGIISHVDELKEKIDKQIQITKNHEKGSTAKILI</sequence>
<dbReference type="RefSeq" id="WP_115150843.1">
    <property type="nucleotide sequence ID" value="NZ_UGPP01000001.1"/>
</dbReference>
<name>A0A378NQA9_9FIRM</name>
<evidence type="ECO:0000256" key="4">
    <source>
        <dbReference type="SAM" id="Coils"/>
    </source>
</evidence>
<evidence type="ECO:0000256" key="1">
    <source>
        <dbReference type="ARBA" id="ARBA00006930"/>
    </source>
</evidence>
<dbReference type="PANTHER" id="PTHR32114">
    <property type="entry name" value="ABC TRANSPORTER ABCH.3"/>
    <property type="match status" value="1"/>
</dbReference>
<accession>A0A378NQA9</accession>
<dbReference type="SUPFAM" id="SSF52540">
    <property type="entry name" value="P-loop containing nucleoside triphosphate hydrolases"/>
    <property type="match status" value="1"/>
</dbReference>
<protein>
    <recommendedName>
        <fullName evidence="3">Nuclease SbcCD subunit C</fullName>
    </recommendedName>
</protein>
<dbReference type="PANTHER" id="PTHR32114:SF2">
    <property type="entry name" value="ABC TRANSPORTER ABCH.3"/>
    <property type="match status" value="1"/>
</dbReference>
<dbReference type="GO" id="GO:0006302">
    <property type="term" value="P:double-strand break repair"/>
    <property type="evidence" value="ECO:0007669"/>
    <property type="project" value="InterPro"/>
</dbReference>
<organism evidence="6 7">
    <name type="scientific">Megamonas hypermegale</name>
    <dbReference type="NCBI Taxonomy" id="158847"/>
    <lineage>
        <taxon>Bacteria</taxon>
        <taxon>Bacillati</taxon>
        <taxon>Bacillota</taxon>
        <taxon>Negativicutes</taxon>
        <taxon>Selenomonadales</taxon>
        <taxon>Selenomonadaceae</taxon>
        <taxon>Megamonas</taxon>
    </lineage>
</organism>
<dbReference type="GO" id="GO:0016887">
    <property type="term" value="F:ATP hydrolysis activity"/>
    <property type="evidence" value="ECO:0007669"/>
    <property type="project" value="InterPro"/>
</dbReference>
<dbReference type="AlphaFoldDB" id="A0A378NQA9"/>
<dbReference type="Pfam" id="PF13558">
    <property type="entry name" value="SbcC_Walker_B"/>
    <property type="match status" value="1"/>
</dbReference>
<feature type="coiled-coil region" evidence="4">
    <location>
        <begin position="332"/>
        <end position="438"/>
    </location>
</feature>
<dbReference type="InterPro" id="IPR038729">
    <property type="entry name" value="Rad50/SbcC_AAA"/>
</dbReference>
<evidence type="ECO:0000259" key="5">
    <source>
        <dbReference type="Pfam" id="PF13476"/>
    </source>
</evidence>
<feature type="coiled-coil region" evidence="4">
    <location>
        <begin position="232"/>
        <end position="266"/>
    </location>
</feature>
<proteinExistence type="inferred from homology"/>
<evidence type="ECO:0000256" key="2">
    <source>
        <dbReference type="ARBA" id="ARBA00011322"/>
    </source>
</evidence>
<comment type="subunit">
    <text evidence="2">Heterodimer of SbcC and SbcD.</text>
</comment>
<comment type="similarity">
    <text evidence="1">Belongs to the SMC family. SbcC subfamily.</text>
</comment>
<keyword evidence="4" id="KW-0175">Coiled coil</keyword>
<gene>
    <name evidence="6" type="primary">sbcC</name>
    <name evidence="6" type="ORF">NCTC10571_00155</name>
</gene>
<dbReference type="InterPro" id="IPR027417">
    <property type="entry name" value="P-loop_NTPase"/>
</dbReference>
<dbReference type="EMBL" id="UGPP01000001">
    <property type="protein sequence ID" value="STY70056.1"/>
    <property type="molecule type" value="Genomic_DNA"/>
</dbReference>
<reference evidence="6 7" key="1">
    <citation type="submission" date="2018-06" db="EMBL/GenBank/DDBJ databases">
        <authorList>
            <consortium name="Pathogen Informatics"/>
            <person name="Doyle S."/>
        </authorList>
    </citation>
    <scope>NUCLEOTIDE SEQUENCE [LARGE SCALE GENOMIC DNA]</scope>
    <source>
        <strain evidence="6 7">NCTC10571</strain>
    </source>
</reference>
<evidence type="ECO:0000256" key="3">
    <source>
        <dbReference type="ARBA" id="ARBA00013368"/>
    </source>
</evidence>
<dbReference type="Pfam" id="PF13476">
    <property type="entry name" value="AAA_23"/>
    <property type="match status" value="1"/>
</dbReference>
<feature type="domain" description="Rad50/SbcC-type AAA" evidence="5">
    <location>
        <begin position="5"/>
        <end position="287"/>
    </location>
</feature>
<evidence type="ECO:0000313" key="6">
    <source>
        <dbReference type="EMBL" id="STY70056.1"/>
    </source>
</evidence>